<evidence type="ECO:0000256" key="2">
    <source>
        <dbReference type="ARBA" id="ARBA00023015"/>
    </source>
</evidence>
<dbReference type="Pfam" id="PF00126">
    <property type="entry name" value="HTH_1"/>
    <property type="match status" value="1"/>
</dbReference>
<evidence type="ECO:0000259" key="5">
    <source>
        <dbReference type="PROSITE" id="PS50931"/>
    </source>
</evidence>
<dbReference type="PROSITE" id="PS50931">
    <property type="entry name" value="HTH_LYSR"/>
    <property type="match status" value="1"/>
</dbReference>
<dbReference type="InterPro" id="IPR000847">
    <property type="entry name" value="LysR_HTH_N"/>
</dbReference>
<keyword evidence="7" id="KW-1185">Reference proteome</keyword>
<dbReference type="SUPFAM" id="SSF46785">
    <property type="entry name" value="Winged helix' DNA-binding domain"/>
    <property type="match status" value="1"/>
</dbReference>
<dbReference type="OrthoDB" id="9813056at2"/>
<dbReference type="GO" id="GO:0006351">
    <property type="term" value="P:DNA-templated transcription"/>
    <property type="evidence" value="ECO:0007669"/>
    <property type="project" value="TreeGrafter"/>
</dbReference>
<keyword evidence="2" id="KW-0805">Transcription regulation</keyword>
<dbReference type="PANTHER" id="PTHR30537:SF26">
    <property type="entry name" value="GLYCINE CLEAVAGE SYSTEM TRANSCRIPTIONAL ACTIVATOR"/>
    <property type="match status" value="1"/>
</dbReference>
<dbReference type="Gene3D" id="3.40.190.10">
    <property type="entry name" value="Periplasmic binding protein-like II"/>
    <property type="match status" value="2"/>
</dbReference>
<keyword evidence="4" id="KW-0804">Transcription</keyword>
<sequence length="295" mass="31521">MAVAPSRPKGPPMTAMRAFEAAARLQSFVAAADELGVSAGAVSQQVKALEGWVGTPLFRRNPQGVVLTAAGRALLPSFIAAFDAMGAATQILHSLRPSRTLHIATLPCIAQLWLPSRLRRLRGLMPDLKISVTALETPPNLARELFDFALFFAPHDCSDAECINLGSDTIYPVCAPCLAEQLNTPRDLNDVALLQDQSWALDWSNWATAAGVALDDAQGGPRYSLYSLAMQEAEAGAGVLMGHHSLVADALAAHRLVRPYQDLCCDTGKALILFQPPTSRRSNDHSAIADLLCSG</sequence>
<dbReference type="STRING" id="1844006.PhaeoP97_02328"/>
<dbReference type="InterPro" id="IPR058163">
    <property type="entry name" value="LysR-type_TF_proteobact-type"/>
</dbReference>
<dbReference type="GO" id="GO:0003700">
    <property type="term" value="F:DNA-binding transcription factor activity"/>
    <property type="evidence" value="ECO:0007669"/>
    <property type="project" value="InterPro"/>
</dbReference>
<dbReference type="SUPFAM" id="SSF53850">
    <property type="entry name" value="Periplasmic binding protein-like II"/>
    <property type="match status" value="1"/>
</dbReference>
<reference evidence="7" key="1">
    <citation type="submission" date="2016-07" db="EMBL/GenBank/DDBJ databases">
        <title>Phaeobacter portensis sp. nov., a tropodithietic acid producing bacterium isolated from a German harbor.</title>
        <authorList>
            <person name="Freese H.M."/>
            <person name="Bunk B."/>
            <person name="Breider S."/>
            <person name="Brinkhoff T."/>
        </authorList>
    </citation>
    <scope>NUCLEOTIDE SEQUENCE [LARGE SCALE GENOMIC DNA]</scope>
    <source>
        <strain evidence="7">P97</strain>
    </source>
</reference>
<keyword evidence="3" id="KW-0238">DNA-binding</keyword>
<dbReference type="Gene3D" id="1.10.10.10">
    <property type="entry name" value="Winged helix-like DNA-binding domain superfamily/Winged helix DNA-binding domain"/>
    <property type="match status" value="1"/>
</dbReference>
<proteinExistence type="inferred from homology"/>
<protein>
    <submittedName>
        <fullName evidence="6">HTH-type transcriptional regulator, LysR type</fullName>
    </submittedName>
</protein>
<feature type="domain" description="HTH lysR-type" evidence="5">
    <location>
        <begin position="11"/>
        <end position="68"/>
    </location>
</feature>
<comment type="similarity">
    <text evidence="1">Belongs to the LysR transcriptional regulatory family.</text>
</comment>
<evidence type="ECO:0000256" key="3">
    <source>
        <dbReference type="ARBA" id="ARBA00023125"/>
    </source>
</evidence>
<dbReference type="GO" id="GO:0043565">
    <property type="term" value="F:sequence-specific DNA binding"/>
    <property type="evidence" value="ECO:0007669"/>
    <property type="project" value="TreeGrafter"/>
</dbReference>
<dbReference type="AlphaFoldDB" id="A0A1L3I6S4"/>
<dbReference type="PANTHER" id="PTHR30537">
    <property type="entry name" value="HTH-TYPE TRANSCRIPTIONAL REGULATOR"/>
    <property type="match status" value="1"/>
</dbReference>
<dbReference type="InterPro" id="IPR036390">
    <property type="entry name" value="WH_DNA-bd_sf"/>
</dbReference>
<evidence type="ECO:0000313" key="6">
    <source>
        <dbReference type="EMBL" id="APG47722.1"/>
    </source>
</evidence>
<dbReference type="Pfam" id="PF03466">
    <property type="entry name" value="LysR_substrate"/>
    <property type="match status" value="1"/>
</dbReference>
<organism evidence="6 7">
    <name type="scientific">Phaeobacter porticola</name>
    <dbReference type="NCBI Taxonomy" id="1844006"/>
    <lineage>
        <taxon>Bacteria</taxon>
        <taxon>Pseudomonadati</taxon>
        <taxon>Pseudomonadota</taxon>
        <taxon>Alphaproteobacteria</taxon>
        <taxon>Rhodobacterales</taxon>
        <taxon>Roseobacteraceae</taxon>
        <taxon>Phaeobacter</taxon>
    </lineage>
</organism>
<dbReference type="Proteomes" id="UP000183859">
    <property type="component" value="Chromosome"/>
</dbReference>
<dbReference type="KEGG" id="php:PhaeoP97_02328"/>
<gene>
    <name evidence="6" type="ORF">PhaeoP97_02328</name>
</gene>
<dbReference type="RefSeq" id="WP_072505160.1">
    <property type="nucleotide sequence ID" value="NZ_CP016364.1"/>
</dbReference>
<name>A0A1L3I6S4_9RHOB</name>
<accession>A0A1L3I6S4</accession>
<evidence type="ECO:0000256" key="4">
    <source>
        <dbReference type="ARBA" id="ARBA00023163"/>
    </source>
</evidence>
<dbReference type="EMBL" id="CP016364">
    <property type="protein sequence ID" value="APG47722.1"/>
    <property type="molecule type" value="Genomic_DNA"/>
</dbReference>
<evidence type="ECO:0000313" key="7">
    <source>
        <dbReference type="Proteomes" id="UP000183859"/>
    </source>
</evidence>
<dbReference type="InterPro" id="IPR036388">
    <property type="entry name" value="WH-like_DNA-bd_sf"/>
</dbReference>
<dbReference type="InterPro" id="IPR005119">
    <property type="entry name" value="LysR_subst-bd"/>
</dbReference>
<evidence type="ECO:0000256" key="1">
    <source>
        <dbReference type="ARBA" id="ARBA00009437"/>
    </source>
</evidence>